<dbReference type="Proteomes" id="UP000320095">
    <property type="component" value="Unassembled WGS sequence"/>
</dbReference>
<proteinExistence type="predicted"/>
<keyword evidence="3" id="KW-1185">Reference proteome</keyword>
<feature type="domain" description="EAL" evidence="1">
    <location>
        <begin position="1"/>
        <end position="178"/>
    </location>
</feature>
<reference evidence="2 3" key="1">
    <citation type="journal article" date="2019" name="Environ. Microbiol.">
        <title>Species interactions and distinct microbial communities in high Arctic permafrost affected cryosols are associated with the CH4 and CO2 gas fluxes.</title>
        <authorList>
            <person name="Altshuler I."/>
            <person name="Hamel J."/>
            <person name="Turney S."/>
            <person name="Magnuson E."/>
            <person name="Levesque R."/>
            <person name="Greer C."/>
            <person name="Whyte L.G."/>
        </authorList>
    </citation>
    <scope>NUCLEOTIDE SEQUENCE [LARGE SCALE GENOMIC DNA]</scope>
    <source>
        <strain evidence="2 3">S5.20</strain>
    </source>
</reference>
<evidence type="ECO:0000313" key="3">
    <source>
        <dbReference type="Proteomes" id="UP000320095"/>
    </source>
</evidence>
<dbReference type="InterPro" id="IPR001633">
    <property type="entry name" value="EAL_dom"/>
</dbReference>
<dbReference type="OrthoDB" id="23692at2"/>
<dbReference type="GO" id="GO:0071111">
    <property type="term" value="F:cyclic-guanylate-specific phosphodiesterase activity"/>
    <property type="evidence" value="ECO:0007669"/>
    <property type="project" value="InterPro"/>
</dbReference>
<sequence>MSWLARAAECSLRVSVNVSGLELVRTGYTTRVLAVLKETGWPAGQLVLEVTESVLDADTPLAIDALHCLRAEGIRIAIDDFGNGYSSLSRIHLLPADIIKLDASFTVAITPDGKEAPPLLQAVAALGTALGLPVLAEGVETAHQAAIFARIGFELAQGFYFARGLPLVELKETLAAAAILPSAGSSGLFP</sequence>
<gene>
    <name evidence="2" type="ORF">EAH80_14760</name>
</gene>
<comment type="caution">
    <text evidence="2">The sequence shown here is derived from an EMBL/GenBank/DDBJ whole genome shotgun (WGS) entry which is preliminary data.</text>
</comment>
<dbReference type="PANTHER" id="PTHR33121:SF70">
    <property type="entry name" value="SIGNALING PROTEIN YKOW"/>
    <property type="match status" value="1"/>
</dbReference>
<dbReference type="PANTHER" id="PTHR33121">
    <property type="entry name" value="CYCLIC DI-GMP PHOSPHODIESTERASE PDEF"/>
    <property type="match status" value="1"/>
</dbReference>
<protein>
    <submittedName>
        <fullName evidence="2">EAL domain-containing protein</fullName>
    </submittedName>
</protein>
<dbReference type="SUPFAM" id="SSF141868">
    <property type="entry name" value="EAL domain-like"/>
    <property type="match status" value="1"/>
</dbReference>
<dbReference type="CDD" id="cd01948">
    <property type="entry name" value="EAL"/>
    <property type="match status" value="1"/>
</dbReference>
<dbReference type="PROSITE" id="PS50883">
    <property type="entry name" value="EAL"/>
    <property type="match status" value="1"/>
</dbReference>
<dbReference type="InterPro" id="IPR050706">
    <property type="entry name" value="Cyclic-di-GMP_PDE-like"/>
</dbReference>
<dbReference type="RefSeq" id="WP_140692102.1">
    <property type="nucleotide sequence ID" value="NZ_RCZG01000005.1"/>
</dbReference>
<dbReference type="Pfam" id="PF00563">
    <property type="entry name" value="EAL"/>
    <property type="match status" value="1"/>
</dbReference>
<organism evidence="2 3">
    <name type="scientific">Mycolicibacterium hodleri</name>
    <dbReference type="NCBI Taxonomy" id="49897"/>
    <lineage>
        <taxon>Bacteria</taxon>
        <taxon>Bacillati</taxon>
        <taxon>Actinomycetota</taxon>
        <taxon>Actinomycetes</taxon>
        <taxon>Mycobacteriales</taxon>
        <taxon>Mycobacteriaceae</taxon>
        <taxon>Mycolicibacterium</taxon>
    </lineage>
</organism>
<accession>A0A502E7C9</accession>
<evidence type="ECO:0000259" key="1">
    <source>
        <dbReference type="PROSITE" id="PS50883"/>
    </source>
</evidence>
<dbReference type="EMBL" id="RCZG01000005">
    <property type="protein sequence ID" value="TPG33543.1"/>
    <property type="molecule type" value="Genomic_DNA"/>
</dbReference>
<dbReference type="InterPro" id="IPR035919">
    <property type="entry name" value="EAL_sf"/>
</dbReference>
<dbReference type="AlphaFoldDB" id="A0A502E7C9"/>
<dbReference type="Gene3D" id="3.20.20.450">
    <property type="entry name" value="EAL domain"/>
    <property type="match status" value="1"/>
</dbReference>
<dbReference type="SMART" id="SM00052">
    <property type="entry name" value="EAL"/>
    <property type="match status" value="1"/>
</dbReference>
<evidence type="ECO:0000313" key="2">
    <source>
        <dbReference type="EMBL" id="TPG33543.1"/>
    </source>
</evidence>
<name>A0A502E7C9_9MYCO</name>